<dbReference type="PANTHER" id="PTHR32507:SF0">
    <property type="entry name" value="NA(+)_H(+) ANTIPORTER 2-RELATED"/>
    <property type="match status" value="1"/>
</dbReference>
<dbReference type="Proteomes" id="UP001375370">
    <property type="component" value="Chromosome"/>
</dbReference>
<evidence type="ECO:0000256" key="9">
    <source>
        <dbReference type="SAM" id="Phobius"/>
    </source>
</evidence>
<evidence type="ECO:0000256" key="8">
    <source>
        <dbReference type="ARBA" id="ARBA00023136"/>
    </source>
</evidence>
<keyword evidence="2" id="KW-0813">Transport</keyword>
<dbReference type="PANTHER" id="PTHR32507">
    <property type="entry name" value="NA(+)/H(+) ANTIPORTER 1"/>
    <property type="match status" value="1"/>
</dbReference>
<evidence type="ECO:0000256" key="4">
    <source>
        <dbReference type="ARBA" id="ARBA00022475"/>
    </source>
</evidence>
<feature type="transmembrane region" description="Helical" evidence="9">
    <location>
        <begin position="150"/>
        <end position="175"/>
    </location>
</feature>
<protein>
    <submittedName>
        <fullName evidence="12">Sodium:proton antiporter</fullName>
    </submittedName>
</protein>
<keyword evidence="6 9" id="KW-1133">Transmembrane helix</keyword>
<dbReference type="InterPro" id="IPR036291">
    <property type="entry name" value="NAD(P)-bd_dom_sf"/>
</dbReference>
<feature type="domain" description="RCK N-terminal" evidence="11">
    <location>
        <begin position="404"/>
        <end position="490"/>
    </location>
</feature>
<reference evidence="12 13" key="1">
    <citation type="submission" date="2024-03" db="EMBL/GenBank/DDBJ databases">
        <title>A Dehalogenimonas Isolated from Estuarine Sediments Dihaloeliminates Chlorinated Alkanes.</title>
        <authorList>
            <person name="Yang Y."/>
            <person name="Wang H."/>
        </authorList>
    </citation>
    <scope>NUCLEOTIDE SEQUENCE [LARGE SCALE GENOMIC DNA]</scope>
    <source>
        <strain evidence="12 13">W</strain>
    </source>
</reference>
<feature type="transmembrane region" description="Helical" evidence="9">
    <location>
        <begin position="273"/>
        <end position="294"/>
    </location>
</feature>
<feature type="transmembrane region" description="Helical" evidence="9">
    <location>
        <begin position="181"/>
        <end position="207"/>
    </location>
</feature>
<dbReference type="Pfam" id="PF02254">
    <property type="entry name" value="TrkA_N"/>
    <property type="match status" value="1"/>
</dbReference>
<keyword evidence="3" id="KW-0050">Antiport</keyword>
<evidence type="ECO:0000313" key="12">
    <source>
        <dbReference type="EMBL" id="WWX25169.1"/>
    </source>
</evidence>
<feature type="transmembrane region" description="Helical" evidence="9">
    <location>
        <begin position="116"/>
        <end position="138"/>
    </location>
</feature>
<organism evidence="12 13">
    <name type="scientific">Candidatus Dehalogenimonas loeffleri</name>
    <dbReference type="NCBI Taxonomy" id="3127115"/>
    <lineage>
        <taxon>Bacteria</taxon>
        <taxon>Bacillati</taxon>
        <taxon>Chloroflexota</taxon>
        <taxon>Dehalococcoidia</taxon>
        <taxon>Dehalococcoidales</taxon>
        <taxon>Dehalococcoidaceae</taxon>
        <taxon>Dehalogenimonas</taxon>
    </lineage>
</organism>
<dbReference type="Gene3D" id="3.40.50.720">
    <property type="entry name" value="NAD(P)-binding Rossmann-like Domain"/>
    <property type="match status" value="1"/>
</dbReference>
<evidence type="ECO:0000256" key="6">
    <source>
        <dbReference type="ARBA" id="ARBA00022989"/>
    </source>
</evidence>
<comment type="subcellular location">
    <subcellularLocation>
        <location evidence="1">Cell membrane</location>
        <topology evidence="1">Multi-pass membrane protein</topology>
    </subcellularLocation>
</comment>
<keyword evidence="5 9" id="KW-0812">Transmembrane</keyword>
<dbReference type="Gene3D" id="1.20.1530.20">
    <property type="match status" value="1"/>
</dbReference>
<sequence>MTEHIMSGLTLILVLGIAAQVVGWYTRIPSIVILIGAGLLAGPVFGWLQPEAVFGDLLTPFISLSVAIILFEGGLSLKLEEIKRTARVVTRLITLGVVLTWVVGALGAWWLLGLDWAPAILLSAILVISGPTVIMPLLRHLRLRGDIGPILKWEGILIDPIGATLALLVFGVILAGGPEEAVLQGLTTLVVTLLVGVILGGASGLLITQLLRRFLIPDFLQIPVVLAVVIGAFLVSDLIQPDSGLFTAVIMGAVLANQKQVSVEHIVDFKETLGLILISLLFITLSATIDIQAIRPLAGGILLFSLLLIFLARPLSVFIAGWRSKLKWRDKILLSAVAPRGIVSASVASVFGFRLAEQGFADADILLPITFAVIIITVISSSTLATVATRVFKISKPNPQGVVFIGGQIWVRDIATILEELKIQTCIIDHSKSNIAYARRKKLKAYYGNALSPGIADNLGFSDYGRVLSMTSNDNVNHLAALQFSKEFGSANTYLLPPENLPASKKAAHLKSHLPGRVLFDDRAGYETINDLYLEGARIKTTNLTADYPFKAFLSDHKKAIPLFLVSASAELTVITPDTDLENKAVTTLVALVS</sequence>
<evidence type="ECO:0000259" key="11">
    <source>
        <dbReference type="Pfam" id="PF02254"/>
    </source>
</evidence>
<keyword evidence="4" id="KW-1003">Cell membrane</keyword>
<dbReference type="InterPro" id="IPR006153">
    <property type="entry name" value="Cation/H_exchanger_TM"/>
</dbReference>
<feature type="transmembrane region" description="Helical" evidence="9">
    <location>
        <begin position="365"/>
        <end position="388"/>
    </location>
</feature>
<name>A0ABZ2J7E8_9CHLR</name>
<proteinExistence type="predicted"/>
<keyword evidence="8 9" id="KW-0472">Membrane</keyword>
<evidence type="ECO:0000313" key="13">
    <source>
        <dbReference type="Proteomes" id="UP001375370"/>
    </source>
</evidence>
<evidence type="ECO:0000259" key="10">
    <source>
        <dbReference type="Pfam" id="PF00999"/>
    </source>
</evidence>
<feature type="transmembrane region" description="Helical" evidence="9">
    <location>
        <begin position="219"/>
        <end position="239"/>
    </location>
</feature>
<dbReference type="RefSeq" id="WP_338737309.1">
    <property type="nucleotide sequence ID" value="NZ_CP146612.1"/>
</dbReference>
<feature type="transmembrane region" description="Helical" evidence="9">
    <location>
        <begin position="31"/>
        <end position="48"/>
    </location>
</feature>
<feature type="transmembrane region" description="Helical" evidence="9">
    <location>
        <begin position="60"/>
        <end position="77"/>
    </location>
</feature>
<dbReference type="SUPFAM" id="SSF51735">
    <property type="entry name" value="NAD(P)-binding Rossmann-fold domains"/>
    <property type="match status" value="1"/>
</dbReference>
<keyword evidence="13" id="KW-1185">Reference proteome</keyword>
<evidence type="ECO:0000256" key="7">
    <source>
        <dbReference type="ARBA" id="ARBA00023065"/>
    </source>
</evidence>
<evidence type="ECO:0000256" key="3">
    <source>
        <dbReference type="ARBA" id="ARBA00022449"/>
    </source>
</evidence>
<dbReference type="EMBL" id="CP146612">
    <property type="protein sequence ID" value="WWX25169.1"/>
    <property type="molecule type" value="Genomic_DNA"/>
</dbReference>
<feature type="transmembrane region" description="Helical" evidence="9">
    <location>
        <begin position="6"/>
        <end position="24"/>
    </location>
</feature>
<evidence type="ECO:0000256" key="2">
    <source>
        <dbReference type="ARBA" id="ARBA00022448"/>
    </source>
</evidence>
<dbReference type="InterPro" id="IPR003148">
    <property type="entry name" value="RCK_N"/>
</dbReference>
<dbReference type="InterPro" id="IPR038770">
    <property type="entry name" value="Na+/solute_symporter_sf"/>
</dbReference>
<accession>A0ABZ2J7E8</accession>
<feature type="domain" description="Cation/H+ exchanger transmembrane" evidence="10">
    <location>
        <begin position="17"/>
        <end position="386"/>
    </location>
</feature>
<evidence type="ECO:0000256" key="1">
    <source>
        <dbReference type="ARBA" id="ARBA00004651"/>
    </source>
</evidence>
<feature type="transmembrane region" description="Helical" evidence="9">
    <location>
        <begin position="300"/>
        <end position="320"/>
    </location>
</feature>
<keyword evidence="7" id="KW-0406">Ion transport</keyword>
<feature type="transmembrane region" description="Helical" evidence="9">
    <location>
        <begin position="89"/>
        <end position="110"/>
    </location>
</feature>
<dbReference type="Pfam" id="PF00999">
    <property type="entry name" value="Na_H_Exchanger"/>
    <property type="match status" value="1"/>
</dbReference>
<evidence type="ECO:0000256" key="5">
    <source>
        <dbReference type="ARBA" id="ARBA00022692"/>
    </source>
</evidence>
<gene>
    <name evidence="12" type="ORF">V8247_07875</name>
</gene>
<feature type="transmembrane region" description="Helical" evidence="9">
    <location>
        <begin position="332"/>
        <end position="353"/>
    </location>
</feature>